<comment type="caution">
    <text evidence="2">The sequence shown here is derived from an EMBL/GenBank/DDBJ whole genome shotgun (WGS) entry which is preliminary data.</text>
</comment>
<dbReference type="InterPro" id="IPR053163">
    <property type="entry name" value="HTH-type_regulator_Rgg"/>
</dbReference>
<evidence type="ECO:0000259" key="1">
    <source>
        <dbReference type="PROSITE" id="PS50943"/>
    </source>
</evidence>
<sequence length="297" mass="34112">MEDLGTTIRQIRLNKGFSQKEIYTGIMSHSFAVRFEQGGHDISATKLFAILDNLAISVDEFRFIQQQYQLSPLEQALAKTEADYQQQNFPALTEWVRTHRDSDHPFERLVASYNSIKLLAFDHRHVPITPAVRPAYDKLLATSNWTLQELRLMSLLVPLVATNQGIAAIPALTTKVIKNSRHYLTPFGDPFDIQAKLLDYYGTVFQCALNWQDYDQARQQKAHLMAIKVANLSWDGRLVQQFWLAIWELYFGEVTTGQANLDKIMAIENLFPIVPDTNLRTILTVRQSEAQQYRANH</sequence>
<dbReference type="SUPFAM" id="SSF47413">
    <property type="entry name" value="lambda repressor-like DNA-binding domains"/>
    <property type="match status" value="1"/>
</dbReference>
<reference evidence="3" key="1">
    <citation type="journal article" date="2019" name="Int. J. Syst. Evol. Microbiol.">
        <title>The Global Catalogue of Microorganisms (GCM) 10K type strain sequencing project: providing services to taxonomists for standard genome sequencing and annotation.</title>
        <authorList>
            <consortium name="The Broad Institute Genomics Platform"/>
            <consortium name="The Broad Institute Genome Sequencing Center for Infectious Disease"/>
            <person name="Wu L."/>
            <person name="Ma J."/>
        </authorList>
    </citation>
    <scope>NUCLEOTIDE SEQUENCE [LARGE SCALE GENOMIC DNA]</scope>
    <source>
        <strain evidence="3">CCM 8931</strain>
    </source>
</reference>
<organism evidence="2 3">
    <name type="scientific">Lactiplantibacillus songbeiensis</name>
    <dbReference type="NCBI Taxonomy" id="2559920"/>
    <lineage>
        <taxon>Bacteria</taxon>
        <taxon>Bacillati</taxon>
        <taxon>Bacillota</taxon>
        <taxon>Bacilli</taxon>
        <taxon>Lactobacillales</taxon>
        <taxon>Lactobacillaceae</taxon>
        <taxon>Lactiplantibacillus</taxon>
    </lineage>
</organism>
<dbReference type="PROSITE" id="PS50943">
    <property type="entry name" value="HTH_CROC1"/>
    <property type="match status" value="1"/>
</dbReference>
<dbReference type="InterPro" id="IPR011990">
    <property type="entry name" value="TPR-like_helical_dom_sf"/>
</dbReference>
<dbReference type="SMART" id="SM00530">
    <property type="entry name" value="HTH_XRE"/>
    <property type="match status" value="1"/>
</dbReference>
<evidence type="ECO:0000313" key="3">
    <source>
        <dbReference type="Proteomes" id="UP001597188"/>
    </source>
</evidence>
<dbReference type="RefSeq" id="WP_137635440.1">
    <property type="nucleotide sequence ID" value="NZ_BJDL01000021.1"/>
</dbReference>
<dbReference type="InterPro" id="IPR010982">
    <property type="entry name" value="Lambda_DNA-bd_dom_sf"/>
</dbReference>
<evidence type="ECO:0000313" key="2">
    <source>
        <dbReference type="EMBL" id="MFD1420906.1"/>
    </source>
</evidence>
<keyword evidence="3" id="KW-1185">Reference proteome</keyword>
<accession>A0ABW4C093</accession>
<dbReference type="Proteomes" id="UP001597188">
    <property type="component" value="Unassembled WGS sequence"/>
</dbReference>
<dbReference type="InterPro" id="IPR001387">
    <property type="entry name" value="Cro/C1-type_HTH"/>
</dbReference>
<name>A0ABW4C093_9LACO</name>
<proteinExistence type="predicted"/>
<dbReference type="Gene3D" id="1.25.40.10">
    <property type="entry name" value="Tetratricopeptide repeat domain"/>
    <property type="match status" value="1"/>
</dbReference>
<gene>
    <name evidence="2" type="ORF">ACFQ5L_08055</name>
</gene>
<dbReference type="EMBL" id="JBHTOJ010000017">
    <property type="protein sequence ID" value="MFD1420906.1"/>
    <property type="molecule type" value="Genomic_DNA"/>
</dbReference>
<dbReference type="PANTHER" id="PTHR37038:SF12">
    <property type="entry name" value="TRANSCRIPTIONAL REGULATOR"/>
    <property type="match status" value="1"/>
</dbReference>
<protein>
    <submittedName>
        <fullName evidence="2">Helix-turn-helix domain-containing protein</fullName>
    </submittedName>
</protein>
<feature type="domain" description="HTH cro/C1-type" evidence="1">
    <location>
        <begin position="8"/>
        <end position="61"/>
    </location>
</feature>
<dbReference type="PANTHER" id="PTHR37038">
    <property type="entry name" value="TRANSCRIPTIONAL REGULATOR-RELATED"/>
    <property type="match status" value="1"/>
</dbReference>
<dbReference type="CDD" id="cd00093">
    <property type="entry name" value="HTH_XRE"/>
    <property type="match status" value="1"/>
</dbReference>